<gene>
    <name evidence="3" type="ORF">HNP46_000225</name>
</gene>
<organism evidence="3 4">
    <name type="scientific">Pseudomonas nitroreducens</name>
    <dbReference type="NCBI Taxonomy" id="46680"/>
    <lineage>
        <taxon>Bacteria</taxon>
        <taxon>Pseudomonadati</taxon>
        <taxon>Pseudomonadota</taxon>
        <taxon>Gammaproteobacteria</taxon>
        <taxon>Pseudomonadales</taxon>
        <taxon>Pseudomonadaceae</taxon>
        <taxon>Pseudomonas</taxon>
    </lineage>
</organism>
<feature type="domain" description="HNH nuclease" evidence="2">
    <location>
        <begin position="31"/>
        <end position="80"/>
    </location>
</feature>
<feature type="region of interest" description="Disordered" evidence="1">
    <location>
        <begin position="11"/>
        <end position="30"/>
    </location>
</feature>
<evidence type="ECO:0000259" key="2">
    <source>
        <dbReference type="SMART" id="SM00507"/>
    </source>
</evidence>
<comment type="caution">
    <text evidence="3">The sequence shown here is derived from an EMBL/GenBank/DDBJ whole genome shotgun (WGS) entry which is preliminary data.</text>
</comment>
<protein>
    <submittedName>
        <fullName evidence="3">Intracellular multiplication protein IcmJ</fullName>
    </submittedName>
</protein>
<sequence>MELLPIHLSVKRKAHRKDSPNAPASDAAYRAARPQALKRDDYCCRFCGFKDKKNETHHVNDDHNDQRLENLVTSCVLCHMCHHIAFAGIQGRASLIYLAPNADGTPVISQAGLNNLVRNLWIAEETATGDIRNTAGQLLARLEKCDTPAVHILGTSFPEVIGDVMTSLSDAAYSKRGDALNGVFLLPKKKAYLSYIKELVESSKKFPPTEWVRLAEDKIAQWPEAS</sequence>
<dbReference type="AlphaFoldDB" id="A0A7W7KFK0"/>
<dbReference type="RefSeq" id="WP_184585681.1">
    <property type="nucleotide sequence ID" value="NZ_JACHLI010000001.1"/>
</dbReference>
<proteinExistence type="predicted"/>
<dbReference type="EMBL" id="JACHLI010000001">
    <property type="protein sequence ID" value="MBB4861414.1"/>
    <property type="molecule type" value="Genomic_DNA"/>
</dbReference>
<evidence type="ECO:0000313" key="3">
    <source>
        <dbReference type="EMBL" id="MBB4861414.1"/>
    </source>
</evidence>
<name>A0A7W7KFK0_PSENT</name>
<dbReference type="CDD" id="cd00085">
    <property type="entry name" value="HNHc"/>
    <property type="match status" value="1"/>
</dbReference>
<dbReference type="Proteomes" id="UP000566995">
    <property type="component" value="Unassembled WGS sequence"/>
</dbReference>
<reference evidence="3 4" key="1">
    <citation type="submission" date="2020-08" db="EMBL/GenBank/DDBJ databases">
        <title>Functional genomics of gut bacteria from endangered species of beetles.</title>
        <authorList>
            <person name="Carlos-Shanley C."/>
        </authorList>
    </citation>
    <scope>NUCLEOTIDE SEQUENCE [LARGE SCALE GENOMIC DNA]</scope>
    <source>
        <strain evidence="3 4">S00179</strain>
    </source>
</reference>
<evidence type="ECO:0000313" key="4">
    <source>
        <dbReference type="Proteomes" id="UP000566995"/>
    </source>
</evidence>
<accession>A0A7W7KFK0</accession>
<evidence type="ECO:0000256" key="1">
    <source>
        <dbReference type="SAM" id="MobiDB-lite"/>
    </source>
</evidence>
<dbReference type="InterPro" id="IPR003615">
    <property type="entry name" value="HNH_nuc"/>
</dbReference>
<dbReference type="SMART" id="SM00507">
    <property type="entry name" value="HNHc"/>
    <property type="match status" value="1"/>
</dbReference>